<feature type="transmembrane region" description="Helical" evidence="13">
    <location>
        <begin position="166"/>
        <end position="185"/>
    </location>
</feature>
<sequence length="353" mass="36177">MSVRRLFDRGGDTESFFTADRTVGPLVGGASLTATQVSAGTLVGTVGLHYLTGVSFTWIWVGIWAGWLTSVLLVAPQLRAHGGYTVPDYLADRFPGDSDGAFVRGLAAALIAVIYLVYTTAQYVAGGVVLDALVGLGTLPSAALLAAVAVSYTAVGGMRASVYTDVLQVALLVVALLAATAVGVADVGGFRGLAAQTAAVDPALLAWNHDWTRVGSLAASFGFGIAVAPYELSRVYAMRNPGTVRSAVGVAVVIQAVVAACIATLGVLARVRYPELSSPDAALVQLALDLFGPTPGVLLLLGVLAAILSTVDSVLLVTSSAVAHDFYEETLPAVRGVAQPSDESVARVARAAH</sequence>
<evidence type="ECO:0000256" key="3">
    <source>
        <dbReference type="ARBA" id="ARBA00022448"/>
    </source>
</evidence>
<keyword evidence="8" id="KW-0915">Sodium</keyword>
<comment type="similarity">
    <text evidence="2 12">Belongs to the sodium:solute symporter (SSF) (TC 2.A.21) family.</text>
</comment>
<keyword evidence="5 13" id="KW-0812">Transmembrane</keyword>
<keyword evidence="3" id="KW-0813">Transport</keyword>
<keyword evidence="7 13" id="KW-1133">Transmembrane helix</keyword>
<evidence type="ECO:0000256" key="12">
    <source>
        <dbReference type="RuleBase" id="RU362091"/>
    </source>
</evidence>
<evidence type="ECO:0000256" key="13">
    <source>
        <dbReference type="SAM" id="Phobius"/>
    </source>
</evidence>
<evidence type="ECO:0000256" key="10">
    <source>
        <dbReference type="ARBA" id="ARBA00023136"/>
    </source>
</evidence>
<evidence type="ECO:0000256" key="5">
    <source>
        <dbReference type="ARBA" id="ARBA00022692"/>
    </source>
</evidence>
<evidence type="ECO:0000256" key="6">
    <source>
        <dbReference type="ARBA" id="ARBA00022847"/>
    </source>
</evidence>
<evidence type="ECO:0000256" key="1">
    <source>
        <dbReference type="ARBA" id="ARBA00004651"/>
    </source>
</evidence>
<name>A0A6B0SJY5_9EURY</name>
<organism evidence="14 15">
    <name type="scientific">Halobacterium bonnevillei</name>
    <dbReference type="NCBI Taxonomy" id="2692200"/>
    <lineage>
        <taxon>Archaea</taxon>
        <taxon>Methanobacteriati</taxon>
        <taxon>Methanobacteriota</taxon>
        <taxon>Stenosarchaea group</taxon>
        <taxon>Halobacteria</taxon>
        <taxon>Halobacteriales</taxon>
        <taxon>Halobacteriaceae</taxon>
        <taxon>Halobacterium</taxon>
    </lineage>
</organism>
<proteinExistence type="inferred from homology"/>
<keyword evidence="10 13" id="KW-0472">Membrane</keyword>
<keyword evidence="4" id="KW-1003">Cell membrane</keyword>
<dbReference type="PANTHER" id="PTHR48086:SF3">
    <property type="entry name" value="SODIUM_PROLINE SYMPORTER"/>
    <property type="match status" value="1"/>
</dbReference>
<protein>
    <recommendedName>
        <fullName evidence="16">Sodium:solute symporter family protein</fullName>
    </recommendedName>
</protein>
<feature type="transmembrane region" description="Helical" evidence="13">
    <location>
        <begin position="133"/>
        <end position="154"/>
    </location>
</feature>
<evidence type="ECO:0000256" key="4">
    <source>
        <dbReference type="ARBA" id="ARBA00022475"/>
    </source>
</evidence>
<evidence type="ECO:0000256" key="11">
    <source>
        <dbReference type="ARBA" id="ARBA00023201"/>
    </source>
</evidence>
<evidence type="ECO:0000256" key="2">
    <source>
        <dbReference type="ARBA" id="ARBA00006434"/>
    </source>
</evidence>
<comment type="caution">
    <text evidence="14">The sequence shown here is derived from an EMBL/GenBank/DDBJ whole genome shotgun (WGS) entry which is preliminary data.</text>
</comment>
<dbReference type="InterPro" id="IPR038377">
    <property type="entry name" value="Na/Glc_symporter_sf"/>
</dbReference>
<dbReference type="InterPro" id="IPR001734">
    <property type="entry name" value="Na/solute_symporter"/>
</dbReference>
<evidence type="ECO:0000313" key="14">
    <source>
        <dbReference type="EMBL" id="MXR21985.1"/>
    </source>
</evidence>
<dbReference type="GO" id="GO:0006814">
    <property type="term" value="P:sodium ion transport"/>
    <property type="evidence" value="ECO:0007669"/>
    <property type="project" value="UniProtKB-KW"/>
</dbReference>
<feature type="transmembrane region" description="Helical" evidence="13">
    <location>
        <begin position="101"/>
        <end position="121"/>
    </location>
</feature>
<feature type="transmembrane region" description="Helical" evidence="13">
    <location>
        <begin position="214"/>
        <end position="232"/>
    </location>
</feature>
<dbReference type="OrthoDB" id="9779at2157"/>
<dbReference type="RefSeq" id="WP_201293064.1">
    <property type="nucleotide sequence ID" value="NZ_WUUU01000181.1"/>
</dbReference>
<evidence type="ECO:0000313" key="15">
    <source>
        <dbReference type="Proteomes" id="UP000471521"/>
    </source>
</evidence>
<feature type="transmembrane region" description="Helical" evidence="13">
    <location>
        <begin position="296"/>
        <end position="317"/>
    </location>
</feature>
<dbReference type="PROSITE" id="PS50283">
    <property type="entry name" value="NA_SOLUT_SYMP_3"/>
    <property type="match status" value="1"/>
</dbReference>
<dbReference type="GO" id="GO:0005886">
    <property type="term" value="C:plasma membrane"/>
    <property type="evidence" value="ECO:0007669"/>
    <property type="project" value="UniProtKB-SubCell"/>
</dbReference>
<evidence type="ECO:0000256" key="9">
    <source>
        <dbReference type="ARBA" id="ARBA00023065"/>
    </source>
</evidence>
<feature type="transmembrane region" description="Helical" evidence="13">
    <location>
        <begin position="58"/>
        <end position="80"/>
    </location>
</feature>
<dbReference type="PANTHER" id="PTHR48086">
    <property type="entry name" value="SODIUM/PROLINE SYMPORTER-RELATED"/>
    <property type="match status" value="1"/>
</dbReference>
<dbReference type="Gene3D" id="1.20.1730.10">
    <property type="entry name" value="Sodium/glucose cotransporter"/>
    <property type="match status" value="1"/>
</dbReference>
<reference evidence="14 15" key="1">
    <citation type="submission" date="2019-12" db="EMBL/GenBank/DDBJ databases">
        <title>Isolation and characterization of three novel carbon monoxide-oxidizing members of Halobacteria from salione crusts and soils.</title>
        <authorList>
            <person name="Myers M.R."/>
            <person name="King G.M."/>
        </authorList>
    </citation>
    <scope>NUCLEOTIDE SEQUENCE [LARGE SCALE GENOMIC DNA]</scope>
    <source>
        <strain evidence="14 15">PCN9</strain>
    </source>
</reference>
<comment type="subcellular location">
    <subcellularLocation>
        <location evidence="1">Cell membrane</location>
        <topology evidence="1">Multi-pass membrane protein</topology>
    </subcellularLocation>
</comment>
<evidence type="ECO:0000256" key="7">
    <source>
        <dbReference type="ARBA" id="ARBA00022989"/>
    </source>
</evidence>
<evidence type="ECO:0000256" key="8">
    <source>
        <dbReference type="ARBA" id="ARBA00023053"/>
    </source>
</evidence>
<keyword evidence="11" id="KW-0739">Sodium transport</keyword>
<feature type="transmembrane region" description="Helical" evidence="13">
    <location>
        <begin position="244"/>
        <end position="269"/>
    </location>
</feature>
<keyword evidence="15" id="KW-1185">Reference proteome</keyword>
<gene>
    <name evidence="14" type="ORF">GRX66_15775</name>
</gene>
<accession>A0A6B0SJY5</accession>
<feature type="non-terminal residue" evidence="14">
    <location>
        <position position="353"/>
    </location>
</feature>
<dbReference type="GO" id="GO:0015293">
    <property type="term" value="F:symporter activity"/>
    <property type="evidence" value="ECO:0007669"/>
    <property type="project" value="UniProtKB-KW"/>
</dbReference>
<dbReference type="InterPro" id="IPR050277">
    <property type="entry name" value="Sodium:Solute_Symporter"/>
</dbReference>
<evidence type="ECO:0008006" key="16">
    <source>
        <dbReference type="Google" id="ProtNLM"/>
    </source>
</evidence>
<keyword evidence="9" id="KW-0406">Ion transport</keyword>
<keyword evidence="6" id="KW-0769">Symport</keyword>
<dbReference type="AlphaFoldDB" id="A0A6B0SJY5"/>
<dbReference type="Proteomes" id="UP000471521">
    <property type="component" value="Unassembled WGS sequence"/>
</dbReference>
<dbReference type="EMBL" id="WUUU01000181">
    <property type="protein sequence ID" value="MXR21985.1"/>
    <property type="molecule type" value="Genomic_DNA"/>
</dbReference>
<dbReference type="Pfam" id="PF00474">
    <property type="entry name" value="SSF"/>
    <property type="match status" value="1"/>
</dbReference>